<dbReference type="InterPro" id="IPR046532">
    <property type="entry name" value="DUF6597"/>
</dbReference>
<dbReference type="EMBL" id="CP047156">
    <property type="protein sequence ID" value="QHC00082.1"/>
    <property type="molecule type" value="Genomic_DNA"/>
</dbReference>
<dbReference type="InterPro" id="IPR018060">
    <property type="entry name" value="HTH_AraC"/>
</dbReference>
<dbReference type="Gene3D" id="1.10.10.60">
    <property type="entry name" value="Homeodomain-like"/>
    <property type="match status" value="1"/>
</dbReference>
<keyword evidence="6" id="KW-1185">Reference proteome</keyword>
<evidence type="ECO:0000313" key="6">
    <source>
        <dbReference type="Proteomes" id="UP000463857"/>
    </source>
</evidence>
<dbReference type="PANTHER" id="PTHR46796:SF15">
    <property type="entry name" value="BLL1074 PROTEIN"/>
    <property type="match status" value="1"/>
</dbReference>
<evidence type="ECO:0000259" key="4">
    <source>
        <dbReference type="PROSITE" id="PS01124"/>
    </source>
</evidence>
<organism evidence="5 6">
    <name type="scientific">Epidermidibacterium keratini</name>
    <dbReference type="NCBI Taxonomy" id="1891644"/>
    <lineage>
        <taxon>Bacteria</taxon>
        <taxon>Bacillati</taxon>
        <taxon>Actinomycetota</taxon>
        <taxon>Actinomycetes</taxon>
        <taxon>Sporichthyales</taxon>
        <taxon>Sporichthyaceae</taxon>
        <taxon>Epidermidibacterium</taxon>
    </lineage>
</organism>
<dbReference type="PANTHER" id="PTHR46796">
    <property type="entry name" value="HTH-TYPE TRANSCRIPTIONAL ACTIVATOR RHAS-RELATED"/>
    <property type="match status" value="1"/>
</dbReference>
<dbReference type="InterPro" id="IPR009057">
    <property type="entry name" value="Homeodomain-like_sf"/>
</dbReference>
<dbReference type="InterPro" id="IPR050204">
    <property type="entry name" value="AraC_XylS_family_regulators"/>
</dbReference>
<gene>
    <name evidence="5" type="ORF">EK0264_07195</name>
</gene>
<dbReference type="PROSITE" id="PS01124">
    <property type="entry name" value="HTH_ARAC_FAMILY_2"/>
    <property type="match status" value="1"/>
</dbReference>
<dbReference type="OrthoDB" id="2559672at2"/>
<dbReference type="PROSITE" id="PS00041">
    <property type="entry name" value="HTH_ARAC_FAMILY_1"/>
    <property type="match status" value="1"/>
</dbReference>
<name>A0A7L4YM03_9ACTN</name>
<evidence type="ECO:0000256" key="3">
    <source>
        <dbReference type="ARBA" id="ARBA00023163"/>
    </source>
</evidence>
<evidence type="ECO:0000256" key="1">
    <source>
        <dbReference type="ARBA" id="ARBA00023015"/>
    </source>
</evidence>
<protein>
    <submittedName>
        <fullName evidence="5">Helix-turn-helix domain-containing protein</fullName>
    </submittedName>
</protein>
<dbReference type="Proteomes" id="UP000463857">
    <property type="component" value="Chromosome"/>
</dbReference>
<keyword evidence="2" id="KW-0238">DNA-binding</keyword>
<accession>A0A7L4YM03</accession>
<dbReference type="Pfam" id="PF12833">
    <property type="entry name" value="HTH_18"/>
    <property type="match status" value="1"/>
</dbReference>
<dbReference type="GO" id="GO:0043565">
    <property type="term" value="F:sequence-specific DNA binding"/>
    <property type="evidence" value="ECO:0007669"/>
    <property type="project" value="InterPro"/>
</dbReference>
<keyword evidence="1" id="KW-0805">Transcription regulation</keyword>
<sequence>MPQIPSDTRGIVAPGDLVRHVDFQRIPAPLDLAGLVDWFWSVRWDLPMGFTHRQRLVAHPAVNISVGIAPPPGENPPPGPYPLRAVVNGVTTTLTTRALSGSGWNIAAKTTVGGFGAWVDDVAALNDDVRPIDEQLGLDGAALSDGVAGVGLDEGVALLGEALLGVLERRDAQRVSTARQVAEVASVADRDRSVRTVADLAAYAGVTVRTLQRMFGAYAGVSPTWVIRRFRLIDAAELVREGQAVDWSVVATDLGYADQAHLTRDFTATIGQSPAAYAKAQRQDPRQAPAP</sequence>
<dbReference type="SMART" id="SM00342">
    <property type="entry name" value="HTH_ARAC"/>
    <property type="match status" value="1"/>
</dbReference>
<dbReference type="SUPFAM" id="SSF46689">
    <property type="entry name" value="Homeodomain-like"/>
    <property type="match status" value="1"/>
</dbReference>
<dbReference type="KEGG" id="eke:EK0264_07195"/>
<dbReference type="InterPro" id="IPR018062">
    <property type="entry name" value="HTH_AraC-typ_CS"/>
</dbReference>
<evidence type="ECO:0000313" key="5">
    <source>
        <dbReference type="EMBL" id="QHC00082.1"/>
    </source>
</evidence>
<dbReference type="GO" id="GO:0003700">
    <property type="term" value="F:DNA-binding transcription factor activity"/>
    <property type="evidence" value="ECO:0007669"/>
    <property type="project" value="InterPro"/>
</dbReference>
<dbReference type="RefSeq" id="WP_159544210.1">
    <property type="nucleotide sequence ID" value="NZ_CP047156.1"/>
</dbReference>
<dbReference type="Pfam" id="PF20240">
    <property type="entry name" value="DUF6597"/>
    <property type="match status" value="1"/>
</dbReference>
<evidence type="ECO:0000256" key="2">
    <source>
        <dbReference type="ARBA" id="ARBA00023125"/>
    </source>
</evidence>
<feature type="domain" description="HTH araC/xylS-type" evidence="4">
    <location>
        <begin position="178"/>
        <end position="280"/>
    </location>
</feature>
<proteinExistence type="predicted"/>
<keyword evidence="3" id="KW-0804">Transcription</keyword>
<dbReference type="InParanoid" id="A0A7L4YM03"/>
<reference evidence="5 6" key="1">
    <citation type="journal article" date="2018" name="Int. J. Syst. Evol. Microbiol.">
        <title>Epidermidibacterium keratini gen. nov., sp. nov., a member of the family Sporichthyaceae, isolated from keratin epidermis.</title>
        <authorList>
            <person name="Lee D.G."/>
            <person name="Trujillo M.E."/>
            <person name="Kang S."/>
            <person name="Nam J.J."/>
            <person name="Kim Y.J."/>
        </authorList>
    </citation>
    <scope>NUCLEOTIDE SEQUENCE [LARGE SCALE GENOMIC DNA]</scope>
    <source>
        <strain evidence="5 6">EPI-7</strain>
    </source>
</reference>
<dbReference type="AlphaFoldDB" id="A0A7L4YM03"/>